<dbReference type="GO" id="GO:0004814">
    <property type="term" value="F:arginine-tRNA ligase activity"/>
    <property type="evidence" value="ECO:0007669"/>
    <property type="project" value="UniProtKB-EC"/>
</dbReference>
<dbReference type="Pfam" id="PF00750">
    <property type="entry name" value="tRNA-synt_1d"/>
    <property type="match status" value="1"/>
</dbReference>
<dbReference type="InterPro" id="IPR001278">
    <property type="entry name" value="Arg-tRNA-ligase"/>
</dbReference>
<proteinExistence type="inferred from homology"/>
<evidence type="ECO:0000256" key="4">
    <source>
        <dbReference type="ARBA" id="ARBA00022741"/>
    </source>
</evidence>
<comment type="catalytic activity">
    <reaction evidence="8">
        <text>tRNA(Arg) + L-arginine + ATP = L-arginyl-tRNA(Arg) + AMP + diphosphate</text>
        <dbReference type="Rhea" id="RHEA:20301"/>
        <dbReference type="Rhea" id="RHEA-COMP:9658"/>
        <dbReference type="Rhea" id="RHEA-COMP:9673"/>
        <dbReference type="ChEBI" id="CHEBI:30616"/>
        <dbReference type="ChEBI" id="CHEBI:32682"/>
        <dbReference type="ChEBI" id="CHEBI:33019"/>
        <dbReference type="ChEBI" id="CHEBI:78442"/>
        <dbReference type="ChEBI" id="CHEBI:78513"/>
        <dbReference type="ChEBI" id="CHEBI:456215"/>
        <dbReference type="EC" id="6.1.1.19"/>
    </reaction>
</comment>
<dbReference type="SUPFAM" id="SSF52374">
    <property type="entry name" value="Nucleotidylyl transferase"/>
    <property type="match status" value="1"/>
</dbReference>
<dbReference type="Proteomes" id="UP000266622">
    <property type="component" value="Unassembled WGS sequence"/>
</dbReference>
<evidence type="ECO:0000259" key="10">
    <source>
        <dbReference type="SMART" id="SM00836"/>
    </source>
</evidence>
<keyword evidence="6 9" id="KW-0648">Protein biosynthesis</keyword>
<dbReference type="Gene3D" id="3.40.50.620">
    <property type="entry name" value="HUPs"/>
    <property type="match status" value="2"/>
</dbReference>
<dbReference type="GO" id="GO:0006420">
    <property type="term" value="P:arginyl-tRNA aminoacylation"/>
    <property type="evidence" value="ECO:0007669"/>
    <property type="project" value="InterPro"/>
</dbReference>
<dbReference type="PANTHER" id="PTHR11956">
    <property type="entry name" value="ARGINYL-TRNA SYNTHETASE"/>
    <property type="match status" value="1"/>
</dbReference>
<dbReference type="AlphaFoldDB" id="A0A397WN84"/>
<evidence type="ECO:0000313" key="12">
    <source>
        <dbReference type="Proteomes" id="UP000266622"/>
    </source>
</evidence>
<name>A0A397WN84_9ARCH</name>
<organism evidence="11 12">
    <name type="scientific">Candidatus Nanoclepta minutus</name>
    <dbReference type="NCBI Taxonomy" id="1940235"/>
    <lineage>
        <taxon>Archaea</taxon>
        <taxon>Nanobdellota</taxon>
        <taxon>Candidatus Nanoclepta</taxon>
    </lineage>
</organism>
<comment type="similarity">
    <text evidence="1 9">Belongs to the class-I aminoacyl-tRNA synthetase family.</text>
</comment>
<dbReference type="PANTHER" id="PTHR11956:SF5">
    <property type="entry name" value="ARGININE--TRNA LIGASE, CYTOPLASMIC"/>
    <property type="match status" value="1"/>
</dbReference>
<dbReference type="InterPro" id="IPR014729">
    <property type="entry name" value="Rossmann-like_a/b/a_fold"/>
</dbReference>
<evidence type="ECO:0000256" key="8">
    <source>
        <dbReference type="ARBA" id="ARBA00049339"/>
    </source>
</evidence>
<keyword evidence="7 9" id="KW-0030">Aminoacyl-tRNA synthetase</keyword>
<evidence type="ECO:0000256" key="3">
    <source>
        <dbReference type="ARBA" id="ARBA00022598"/>
    </source>
</evidence>
<dbReference type="EC" id="6.1.1.19" evidence="2"/>
<dbReference type="SUPFAM" id="SSF47323">
    <property type="entry name" value="Anticodon-binding domain of a subclass of class I aminoacyl-tRNA synthetases"/>
    <property type="match status" value="1"/>
</dbReference>
<accession>A0A397WN84</accession>
<dbReference type="PROSITE" id="PS00178">
    <property type="entry name" value="AA_TRNA_LIGASE_I"/>
    <property type="match status" value="1"/>
</dbReference>
<dbReference type="InterPro" id="IPR036695">
    <property type="entry name" value="Arg-tRNA-synth_N_sf"/>
</dbReference>
<protein>
    <recommendedName>
        <fullName evidence="2">arginine--tRNA ligase</fullName>
        <ecNumber evidence="2">6.1.1.19</ecNumber>
    </recommendedName>
</protein>
<evidence type="ECO:0000256" key="2">
    <source>
        <dbReference type="ARBA" id="ARBA00012837"/>
    </source>
</evidence>
<keyword evidence="3 9" id="KW-0436">Ligase</keyword>
<evidence type="ECO:0000313" key="11">
    <source>
        <dbReference type="EMBL" id="RIB35544.1"/>
    </source>
</evidence>
<comment type="caution">
    <text evidence="11">The sequence shown here is derived from an EMBL/GenBank/DDBJ whole genome shotgun (WGS) entry which is preliminary data.</text>
</comment>
<evidence type="ECO:0000256" key="7">
    <source>
        <dbReference type="ARBA" id="ARBA00023146"/>
    </source>
</evidence>
<dbReference type="GO" id="GO:0005737">
    <property type="term" value="C:cytoplasm"/>
    <property type="evidence" value="ECO:0007669"/>
    <property type="project" value="InterPro"/>
</dbReference>
<reference evidence="11 12" key="1">
    <citation type="journal article" date="2018" name="Syst. Appl. Microbiol.">
        <title>A new symbiotic nanoarchaeote (Candidatus Nanoclepta minutus) and its host (Zestosphaera tikiterensis gen. nov., sp. nov.) from a New Zealand hot spring.</title>
        <authorList>
            <person name="St John E."/>
            <person name="Liu Y."/>
            <person name="Podar M."/>
            <person name="Stott M.B."/>
            <person name="Meneghin J."/>
            <person name="Chen Z."/>
            <person name="Lagutin K."/>
            <person name="Mitchell K."/>
            <person name="Reysenbach A.L."/>
        </authorList>
    </citation>
    <scope>NUCLEOTIDE SEQUENCE [LARGE SCALE GENOMIC DNA]</scope>
    <source>
        <strain evidence="11">NZ3</strain>
    </source>
</reference>
<dbReference type="GO" id="GO:0005524">
    <property type="term" value="F:ATP binding"/>
    <property type="evidence" value="ECO:0007669"/>
    <property type="project" value="UniProtKB-KW"/>
</dbReference>
<keyword evidence="5 9" id="KW-0067">ATP-binding</keyword>
<feature type="domain" description="DALR anticodon binding" evidence="10">
    <location>
        <begin position="529"/>
        <end position="645"/>
    </location>
</feature>
<dbReference type="InterPro" id="IPR009080">
    <property type="entry name" value="tRNAsynth_Ia_anticodon-bd"/>
</dbReference>
<evidence type="ECO:0000256" key="1">
    <source>
        <dbReference type="ARBA" id="ARBA00005594"/>
    </source>
</evidence>
<dbReference type="Gene3D" id="1.10.730.10">
    <property type="entry name" value="Isoleucyl-tRNA Synthetase, Domain 1"/>
    <property type="match status" value="1"/>
</dbReference>
<dbReference type="InterPro" id="IPR035684">
    <property type="entry name" value="ArgRS_core"/>
</dbReference>
<dbReference type="EMBL" id="MWMI01000001">
    <property type="protein sequence ID" value="RIB35544.1"/>
    <property type="molecule type" value="Genomic_DNA"/>
</dbReference>
<gene>
    <name evidence="11" type="ORF">BXU00_00340</name>
</gene>
<dbReference type="Pfam" id="PF05746">
    <property type="entry name" value="DALR_1"/>
    <property type="match status" value="1"/>
</dbReference>
<evidence type="ECO:0000256" key="9">
    <source>
        <dbReference type="RuleBase" id="RU363038"/>
    </source>
</evidence>
<dbReference type="SMART" id="SM00836">
    <property type="entry name" value="DALR_1"/>
    <property type="match status" value="1"/>
</dbReference>
<dbReference type="InterPro" id="IPR008909">
    <property type="entry name" value="DALR_anticod-bd"/>
</dbReference>
<sequence>MWILKKQLEDLDVSFSDPPKDSPYDISIKLFKELKKGKKIEEITKEICDRIGNYIEKYEVVNGYMNIRLNFNEIIKNYYKLLDFSDIKKEKILIEHTSVNPNKALHIGHLRNSILGDSLYRLFNLLGHKVTVLNYIDDTGSQVADVVLGFYYLGFPLDPNKFDLKEVSKKISNFLNDEKAYEKAIEIIEERMNSLEMIYGYRIPKKFDHYCGDFVYVIVNRLYEIFPNLENYRREILKKIEEGNNEVFYLSKEVVRRVLIEQLKTLWNFDIYYDLLNKESDIIHQGSWEKTFKILKERGLIEYEREGDKRGTYVIDLSRWKEFDGYEDKKKVLIRSDGTVVYLAKDIAYAFWKLNIIDAEFEYSEFIKQPNGKVLYETDVNGRTLERKFNDCDISINVIGSEQSYLQLIIKKIIEELFPNKKYVHYRYNLVMLSKETTKMFGVSEEKDIVKMSGRKGIFINSDNLLEKATEISRKKLLDRGVLDKTDELAFKIARSTICFEILKYDPNSVVVFDLDRMTNIEEGNALYLMYTYARINTLIKKSGLSEEEIMKRNEIKEITDIERKLLKNLFMFKDILIETYKNLEINKLAKYSIDLARIFNEFYQNIPIIPKMDEYPHRIFLVLLTKIVLEKLFYILKIDTVERI</sequence>
<dbReference type="PRINTS" id="PR01038">
    <property type="entry name" value="TRNASYNTHARG"/>
</dbReference>
<evidence type="ECO:0000256" key="5">
    <source>
        <dbReference type="ARBA" id="ARBA00022840"/>
    </source>
</evidence>
<keyword evidence="4 9" id="KW-0547">Nucleotide-binding</keyword>
<dbReference type="Gene3D" id="3.30.1360.70">
    <property type="entry name" value="Arginyl tRNA synthetase N-terminal domain"/>
    <property type="match status" value="1"/>
</dbReference>
<evidence type="ECO:0000256" key="6">
    <source>
        <dbReference type="ARBA" id="ARBA00022917"/>
    </source>
</evidence>
<dbReference type="InterPro" id="IPR001412">
    <property type="entry name" value="aa-tRNA-synth_I_CS"/>
</dbReference>